<dbReference type="STRING" id="4155.A0A022R2V0"/>
<dbReference type="GO" id="GO:0043626">
    <property type="term" value="C:PCNA complex"/>
    <property type="evidence" value="ECO:0000318"/>
    <property type="project" value="GO_Central"/>
</dbReference>
<keyword evidence="8" id="KW-1185">Reference proteome</keyword>
<comment type="function">
    <text evidence="3">This protein is an auxiliary protein of DNA polymerase delta and is involved in the control of eukaryotic DNA replication by increasing the polymerase's processivity during elongation of the leading strand.</text>
</comment>
<evidence type="ECO:0000256" key="3">
    <source>
        <dbReference type="RuleBase" id="RU000641"/>
    </source>
</evidence>
<keyword evidence="3" id="KW-0539">Nucleus</keyword>
<evidence type="ECO:0000313" key="8">
    <source>
        <dbReference type="Proteomes" id="UP000030748"/>
    </source>
</evidence>
<organism evidence="7 8">
    <name type="scientific">Erythranthe guttata</name>
    <name type="common">Yellow monkey flower</name>
    <name type="synonym">Mimulus guttatus</name>
    <dbReference type="NCBI Taxonomy" id="4155"/>
    <lineage>
        <taxon>Eukaryota</taxon>
        <taxon>Viridiplantae</taxon>
        <taxon>Streptophyta</taxon>
        <taxon>Embryophyta</taxon>
        <taxon>Tracheophyta</taxon>
        <taxon>Spermatophyta</taxon>
        <taxon>Magnoliopsida</taxon>
        <taxon>eudicotyledons</taxon>
        <taxon>Gunneridae</taxon>
        <taxon>Pentapetalae</taxon>
        <taxon>asterids</taxon>
        <taxon>lamiids</taxon>
        <taxon>Lamiales</taxon>
        <taxon>Phrymaceae</taxon>
        <taxon>Erythranthe</taxon>
    </lineage>
</organism>
<keyword evidence="4" id="KW-0235">DNA replication</keyword>
<dbReference type="EMBL" id="KI630787">
    <property type="protein sequence ID" value="EYU33175.1"/>
    <property type="molecule type" value="Genomic_DNA"/>
</dbReference>
<dbReference type="AlphaFoldDB" id="A0A022R2V0"/>
<dbReference type="InterPro" id="IPR022648">
    <property type="entry name" value="Pr_cel_nuc_antig_N"/>
</dbReference>
<dbReference type="Pfam" id="PF02747">
    <property type="entry name" value="PCNA_C"/>
    <property type="match status" value="1"/>
</dbReference>
<name>A0A022R2V0_ERYGU</name>
<evidence type="ECO:0000256" key="1">
    <source>
        <dbReference type="ARBA" id="ARBA00010462"/>
    </source>
</evidence>
<dbReference type="Proteomes" id="UP000030748">
    <property type="component" value="Unassembled WGS sequence"/>
</dbReference>
<dbReference type="InterPro" id="IPR022649">
    <property type="entry name" value="Pr_cel_nuc_antig_C"/>
</dbReference>
<dbReference type="GO" id="GO:0030337">
    <property type="term" value="F:DNA polymerase processivity factor activity"/>
    <property type="evidence" value="ECO:0000318"/>
    <property type="project" value="GO_Central"/>
</dbReference>
<accession>A0A022R2V0</accession>
<evidence type="ECO:0000259" key="6">
    <source>
        <dbReference type="Pfam" id="PF02747"/>
    </source>
</evidence>
<dbReference type="NCBIfam" id="TIGR00590">
    <property type="entry name" value="pcna"/>
    <property type="match status" value="1"/>
</dbReference>
<dbReference type="InterPro" id="IPR000730">
    <property type="entry name" value="Pr_cel_nuc_antig"/>
</dbReference>
<dbReference type="Pfam" id="PF00705">
    <property type="entry name" value="PCNA_N"/>
    <property type="match status" value="1"/>
</dbReference>
<gene>
    <name evidence="7" type="ORF">MIMGU_mgv1a013339mg</name>
</gene>
<dbReference type="Gene3D" id="3.70.10.10">
    <property type="match status" value="1"/>
</dbReference>
<sequence length="223" mass="25282">MSVNAIDSNGVIVNLVLRSNNFNSYECPFEQTMGIDLDRMYNVFQLCGHDDSLTLESVRDYAVKLIFTSPDRDTIATAQLNLVSDFLWTDFVIKDTEPYATVRMPSSGLESMCKMLIVASDTIIISVTKEQVKFSIICDTGAIDYTFVQRTVPADKPEDETVIQMHETMEPVSMMVDLEYLKVFTKATLLSKTVTLKFCPDDNLVVVYQIPRFGFLKFCMPKE</sequence>
<keyword evidence="2 4" id="KW-0238">DNA-binding</keyword>
<evidence type="ECO:0000256" key="2">
    <source>
        <dbReference type="ARBA" id="ARBA00023125"/>
    </source>
</evidence>
<comment type="similarity">
    <text evidence="1 4">Belongs to the PCNA family.</text>
</comment>
<dbReference type="CDD" id="cd00577">
    <property type="entry name" value="PCNA"/>
    <property type="match status" value="1"/>
</dbReference>
<dbReference type="eggNOG" id="KOG1636">
    <property type="taxonomic scope" value="Eukaryota"/>
</dbReference>
<feature type="domain" description="Proliferating cell nuclear antigen PCNA N-terminal" evidence="5">
    <location>
        <begin position="2"/>
        <end position="83"/>
    </location>
</feature>
<comment type="subcellular location">
    <subcellularLocation>
        <location evidence="3">Nucleus</location>
    </subcellularLocation>
</comment>
<dbReference type="InterPro" id="IPR046938">
    <property type="entry name" value="DNA_clamp_sf"/>
</dbReference>
<feature type="domain" description="Proliferating cell nuclear antigen PCNA C-terminal" evidence="6">
    <location>
        <begin position="93"/>
        <end position="222"/>
    </location>
</feature>
<dbReference type="GO" id="GO:0006298">
    <property type="term" value="P:mismatch repair"/>
    <property type="evidence" value="ECO:0000318"/>
    <property type="project" value="GO_Central"/>
</dbReference>
<dbReference type="GO" id="GO:0019985">
    <property type="term" value="P:translesion synthesis"/>
    <property type="evidence" value="ECO:0000318"/>
    <property type="project" value="GO_Central"/>
</dbReference>
<dbReference type="GO" id="GO:0003677">
    <property type="term" value="F:DNA binding"/>
    <property type="evidence" value="ECO:0007669"/>
    <property type="project" value="UniProtKB-KW"/>
</dbReference>
<evidence type="ECO:0000259" key="5">
    <source>
        <dbReference type="Pfam" id="PF00705"/>
    </source>
</evidence>
<protein>
    <recommendedName>
        <fullName evidence="3">DNA sliding clamp PCNA</fullName>
    </recommendedName>
</protein>
<dbReference type="SUPFAM" id="SSF55979">
    <property type="entry name" value="DNA clamp"/>
    <property type="match status" value="2"/>
</dbReference>
<dbReference type="PRINTS" id="PR00339">
    <property type="entry name" value="PCNACYCLIN"/>
</dbReference>
<evidence type="ECO:0000256" key="4">
    <source>
        <dbReference type="RuleBase" id="RU003671"/>
    </source>
</evidence>
<dbReference type="GO" id="GO:0006272">
    <property type="term" value="P:leading strand elongation"/>
    <property type="evidence" value="ECO:0000318"/>
    <property type="project" value="GO_Central"/>
</dbReference>
<reference evidence="7 8" key="1">
    <citation type="journal article" date="2013" name="Proc. Natl. Acad. Sci. U.S.A.">
        <title>Fine-scale variation in meiotic recombination in Mimulus inferred from population shotgun sequencing.</title>
        <authorList>
            <person name="Hellsten U."/>
            <person name="Wright K.M."/>
            <person name="Jenkins J."/>
            <person name="Shu S."/>
            <person name="Yuan Y."/>
            <person name="Wessler S.R."/>
            <person name="Schmutz J."/>
            <person name="Willis J.H."/>
            <person name="Rokhsar D.S."/>
        </authorList>
    </citation>
    <scope>NUCLEOTIDE SEQUENCE [LARGE SCALE GENOMIC DNA]</scope>
    <source>
        <strain evidence="8">cv. DUN x IM62</strain>
    </source>
</reference>
<dbReference type="GO" id="GO:0006275">
    <property type="term" value="P:regulation of DNA replication"/>
    <property type="evidence" value="ECO:0007669"/>
    <property type="project" value="InterPro"/>
</dbReference>
<proteinExistence type="inferred from homology"/>
<dbReference type="PANTHER" id="PTHR11352">
    <property type="entry name" value="PROLIFERATING CELL NUCLEAR ANTIGEN"/>
    <property type="match status" value="1"/>
</dbReference>
<evidence type="ECO:0000313" key="7">
    <source>
        <dbReference type="EMBL" id="EYU33175.1"/>
    </source>
</evidence>
<dbReference type="PANTHER" id="PTHR11352:SF0">
    <property type="entry name" value="PROLIFERATING CELL NUCLEAR ANTIGEN"/>
    <property type="match status" value="1"/>
</dbReference>